<proteinExistence type="predicted"/>
<dbReference type="EMBL" id="UHJL01000002">
    <property type="protein sequence ID" value="SUQ24379.1"/>
    <property type="molecule type" value="Genomic_DNA"/>
</dbReference>
<dbReference type="RefSeq" id="WP_181369081.1">
    <property type="nucleotide sequence ID" value="NZ_UHJL01000002.1"/>
</dbReference>
<keyword evidence="7" id="KW-0067">ATP-binding</keyword>
<keyword evidence="1" id="KW-0540">Nuclease</keyword>
<evidence type="ECO:0000256" key="3">
    <source>
        <dbReference type="ARBA" id="ARBA00022763"/>
    </source>
</evidence>
<dbReference type="Gene3D" id="3.40.50.10930">
    <property type="match status" value="1"/>
</dbReference>
<reference evidence="11 12" key="1">
    <citation type="submission" date="2017-08" db="EMBL/GenBank/DDBJ databases">
        <authorList>
            <person name="de Groot N.N."/>
        </authorList>
    </citation>
    <scope>NUCLEOTIDE SEQUENCE [LARGE SCALE GENOMIC DNA]</scope>
    <source>
        <strain evidence="11 12">HM2</strain>
    </source>
</reference>
<keyword evidence="8" id="KW-0238">DNA-binding</keyword>
<evidence type="ECO:0000256" key="8">
    <source>
        <dbReference type="ARBA" id="ARBA00023125"/>
    </source>
</evidence>
<dbReference type="GO" id="GO:0004386">
    <property type="term" value="F:helicase activity"/>
    <property type="evidence" value="ECO:0007669"/>
    <property type="project" value="UniProtKB-KW"/>
</dbReference>
<keyword evidence="6" id="KW-0269">Exonuclease</keyword>
<dbReference type="SUPFAM" id="SSF52980">
    <property type="entry name" value="Restriction endonuclease-like"/>
    <property type="match status" value="1"/>
</dbReference>
<keyword evidence="3" id="KW-0227">DNA damage</keyword>
<gene>
    <name evidence="11" type="ORF">SAMN05661053_1779</name>
</gene>
<evidence type="ECO:0000256" key="1">
    <source>
        <dbReference type="ARBA" id="ARBA00022722"/>
    </source>
</evidence>
<keyword evidence="2" id="KW-0547">Nucleotide-binding</keyword>
<evidence type="ECO:0000256" key="2">
    <source>
        <dbReference type="ARBA" id="ARBA00022741"/>
    </source>
</evidence>
<keyword evidence="9" id="KW-0234">DNA repair</keyword>
<dbReference type="GO" id="GO:0005524">
    <property type="term" value="F:ATP binding"/>
    <property type="evidence" value="ECO:0007669"/>
    <property type="project" value="UniProtKB-KW"/>
</dbReference>
<evidence type="ECO:0000313" key="12">
    <source>
        <dbReference type="Proteomes" id="UP000255423"/>
    </source>
</evidence>
<keyword evidence="5 11" id="KW-0347">Helicase</keyword>
<name>A0A380S592_FIBSU</name>
<organism evidence="11 12">
    <name type="scientific">Fibrobacter succinogenes</name>
    <name type="common">Bacteroides succinogenes</name>
    <dbReference type="NCBI Taxonomy" id="833"/>
    <lineage>
        <taxon>Bacteria</taxon>
        <taxon>Pseudomonadati</taxon>
        <taxon>Fibrobacterota</taxon>
        <taxon>Fibrobacteria</taxon>
        <taxon>Fibrobacterales</taxon>
        <taxon>Fibrobacteraceae</taxon>
        <taxon>Fibrobacter</taxon>
    </lineage>
</organism>
<dbReference type="SUPFAM" id="SSF52540">
    <property type="entry name" value="P-loop containing nucleoside triphosphate hydrolases"/>
    <property type="match status" value="2"/>
</dbReference>
<evidence type="ECO:0000256" key="6">
    <source>
        <dbReference type="ARBA" id="ARBA00022839"/>
    </source>
</evidence>
<evidence type="ECO:0000256" key="5">
    <source>
        <dbReference type="ARBA" id="ARBA00022806"/>
    </source>
</evidence>
<evidence type="ECO:0000256" key="4">
    <source>
        <dbReference type="ARBA" id="ARBA00022801"/>
    </source>
</evidence>
<dbReference type="PANTHER" id="PTHR30591:SF1">
    <property type="entry name" value="RECBCD ENZYME SUBUNIT RECC"/>
    <property type="match status" value="1"/>
</dbReference>
<dbReference type="Gene3D" id="1.10.486.10">
    <property type="entry name" value="PCRA, domain 4"/>
    <property type="match status" value="1"/>
</dbReference>
<dbReference type="GO" id="GO:0003677">
    <property type="term" value="F:DNA binding"/>
    <property type="evidence" value="ECO:0007669"/>
    <property type="project" value="UniProtKB-KW"/>
</dbReference>
<dbReference type="PANTHER" id="PTHR30591">
    <property type="entry name" value="RECBCD ENZYME SUBUNIT RECC"/>
    <property type="match status" value="1"/>
</dbReference>
<evidence type="ECO:0000256" key="7">
    <source>
        <dbReference type="ARBA" id="ARBA00022840"/>
    </source>
</evidence>
<feature type="domain" description="RecC C-terminal" evidence="10">
    <location>
        <begin position="896"/>
        <end position="1123"/>
    </location>
</feature>
<evidence type="ECO:0000313" key="11">
    <source>
        <dbReference type="EMBL" id="SUQ24379.1"/>
    </source>
</evidence>
<dbReference type="InterPro" id="IPR011335">
    <property type="entry name" value="Restrct_endonuc-II-like"/>
</dbReference>
<dbReference type="InterPro" id="IPR027417">
    <property type="entry name" value="P-loop_NTPase"/>
</dbReference>
<dbReference type="AlphaFoldDB" id="A0A380S592"/>
<dbReference type="GO" id="GO:0006281">
    <property type="term" value="P:DNA repair"/>
    <property type="evidence" value="ECO:0007669"/>
    <property type="project" value="UniProtKB-KW"/>
</dbReference>
<evidence type="ECO:0000259" key="10">
    <source>
        <dbReference type="Pfam" id="PF17946"/>
    </source>
</evidence>
<protein>
    <submittedName>
        <fullName evidence="11">DNA helicase/exodeoxyribonuclease V, gamma subunit</fullName>
    </submittedName>
</protein>
<dbReference type="Proteomes" id="UP000255423">
    <property type="component" value="Unassembled WGS sequence"/>
</dbReference>
<sequence length="1213" mass="137479">MLYLKFALNLENLADELIEAVSKAWTNPFEAPAVLFPDPKLEQWFRLKWVQKKKSLIGFNSMMIDRFLIEILIGDDPHKQKLNSDMLRNVILAYLVKETNGTPNYMLMDDEVKRYLVIDGALDETHLFDFASKMASLFLEYETSRPSDFIRGIDGKSAPGILDKWKQEQLDDFFGMANHDIAKREAWQRELYSAIFHAHNGNPSLLSEVFENEAKRKGIERTEYMTIPYLYIACHDKNGNVQFHTEHTGNTPLFIFGLGGMGQFYRVILQKYAETHDVYAYIQNPCMEFWEDTSTVHNQNANIHRNWISRSGQWSDKSGNIENVKAKMSVGISDAGESNDVDDIPEYTIAEAEAENTLLCNWGRSGRDNIKLWCQAANYDFDFSTSDASELPHDTLLHKVQYAIANRINTLPDFAASDCKSKDFSLDVTAAPTKIREVEALHTSICKLMQEGARVNDILVVSPALDDYRTAIKTIFDQTPERKKYASENDRDGFLHIPFAIVDSPARSSQTENVLDNLFSILEQGTITRPTFFALLRNPVVQQTRHISEDDVNNWESWIEETNVYRDREHKKEDWLGGVRRLLLAKMTKNPVAFSHGDSSETLMPYADMATSDSRSLCKFVECIEALKKWMDFGKAGQVADLNKLSDFISEWITMSGAPDGFASETIIVNNVMQAIEGLRNQMDAGLESISWKVVKQTLLTAAQSSAYSCGTLFVNGITFMNFIPNRIIPVKHLFFIGGDSMNFPGAKQHNTLDLRKSCRPWPGDDSPIAKRRYAFLCQLMSTSESFHVSYVNQDIRKDAELYPTSVVNDIRKFLVNAINCDKNDATAEKIGLSEAWPENKISLDETRDFTELFTQKSLRNKRAFLNMMQDGFAHVNPATGAMQSADEDVAVKLPERVPLYMLSDFLKDPFEFRISQMLAASESDDPEKELFEPIHFEPLQKSALLKMMVAAELSHKSEELEKFKKESALKGNMPDGIFGEKLLAEMESQKNLILAKMGENLVSQIKESWSYQAKIQDIQIDRGADSKWTLSGTLDWSNSENLDNISEMITVSSSYSKTTLDKFLSPYVKALAVIAQRASTLDANAEQTVKISIYNTEATAEPSTATVSMTPQKATETLQEIYTAAFGNETERPYSKAVPASLLDTQGITNIRAFKDKLLDCWKYFDKKSLFDPITDVGFEANNFTNQWADAIKKMRSLMLITVTENTKKRKA</sequence>
<evidence type="ECO:0000256" key="9">
    <source>
        <dbReference type="ARBA" id="ARBA00023204"/>
    </source>
</evidence>
<dbReference type="InterPro" id="IPR041500">
    <property type="entry name" value="RecC_C"/>
</dbReference>
<dbReference type="GO" id="GO:0004527">
    <property type="term" value="F:exonuclease activity"/>
    <property type="evidence" value="ECO:0007669"/>
    <property type="project" value="UniProtKB-KW"/>
</dbReference>
<dbReference type="GO" id="GO:0006310">
    <property type="term" value="P:DNA recombination"/>
    <property type="evidence" value="ECO:0007669"/>
    <property type="project" value="TreeGrafter"/>
</dbReference>
<dbReference type="Gene3D" id="3.40.50.300">
    <property type="entry name" value="P-loop containing nucleotide triphosphate hydrolases"/>
    <property type="match status" value="2"/>
</dbReference>
<dbReference type="Pfam" id="PF04257">
    <property type="entry name" value="Exonuc_V_gamma"/>
    <property type="match status" value="1"/>
</dbReference>
<accession>A0A380S592</accession>
<keyword evidence="4" id="KW-0378">Hydrolase</keyword>
<dbReference type="Pfam" id="PF17946">
    <property type="entry name" value="RecC_C"/>
    <property type="match status" value="1"/>
</dbReference>